<protein>
    <submittedName>
        <fullName evidence="2">Uncharacterized protein</fullName>
    </submittedName>
</protein>
<sequence length="124" mass="15135">MGRRRRKGGKVGGEEERTRKRRRRRKRMRRRMRRRKSMRRRRRRKKKRRRRGAIAGIQYIQYSDSLVFVHLQPAYKRISQAFLPLSSQGVGARQELEPATQKSLQISGRFRQPFYFADNNFKEK</sequence>
<evidence type="ECO:0000313" key="3">
    <source>
        <dbReference type="Proteomes" id="UP000735302"/>
    </source>
</evidence>
<feature type="compositionally biased region" description="Basic residues" evidence="1">
    <location>
        <begin position="19"/>
        <end position="52"/>
    </location>
</feature>
<proteinExistence type="predicted"/>
<reference evidence="2 3" key="1">
    <citation type="journal article" date="2021" name="Elife">
        <title>Chloroplast acquisition without the gene transfer in kleptoplastic sea slugs, Plakobranchus ocellatus.</title>
        <authorList>
            <person name="Maeda T."/>
            <person name="Takahashi S."/>
            <person name="Yoshida T."/>
            <person name="Shimamura S."/>
            <person name="Takaki Y."/>
            <person name="Nagai Y."/>
            <person name="Toyoda A."/>
            <person name="Suzuki Y."/>
            <person name="Arimoto A."/>
            <person name="Ishii H."/>
            <person name="Satoh N."/>
            <person name="Nishiyama T."/>
            <person name="Hasebe M."/>
            <person name="Maruyama T."/>
            <person name="Minagawa J."/>
            <person name="Obokata J."/>
            <person name="Shigenobu S."/>
        </authorList>
    </citation>
    <scope>NUCLEOTIDE SEQUENCE [LARGE SCALE GENOMIC DNA]</scope>
</reference>
<feature type="region of interest" description="Disordered" evidence="1">
    <location>
        <begin position="1"/>
        <end position="53"/>
    </location>
</feature>
<keyword evidence="3" id="KW-1185">Reference proteome</keyword>
<organism evidence="2 3">
    <name type="scientific">Plakobranchus ocellatus</name>
    <dbReference type="NCBI Taxonomy" id="259542"/>
    <lineage>
        <taxon>Eukaryota</taxon>
        <taxon>Metazoa</taxon>
        <taxon>Spiralia</taxon>
        <taxon>Lophotrochozoa</taxon>
        <taxon>Mollusca</taxon>
        <taxon>Gastropoda</taxon>
        <taxon>Heterobranchia</taxon>
        <taxon>Euthyneura</taxon>
        <taxon>Panpulmonata</taxon>
        <taxon>Sacoglossa</taxon>
        <taxon>Placobranchoidea</taxon>
        <taxon>Plakobranchidae</taxon>
        <taxon>Plakobranchus</taxon>
    </lineage>
</organism>
<comment type="caution">
    <text evidence="2">The sequence shown here is derived from an EMBL/GenBank/DDBJ whole genome shotgun (WGS) entry which is preliminary data.</text>
</comment>
<evidence type="ECO:0000256" key="1">
    <source>
        <dbReference type="SAM" id="MobiDB-lite"/>
    </source>
</evidence>
<gene>
    <name evidence="2" type="ORF">PoB_004971500</name>
</gene>
<evidence type="ECO:0000313" key="2">
    <source>
        <dbReference type="EMBL" id="GFO23210.1"/>
    </source>
</evidence>
<name>A0AAV4BV63_9GAST</name>
<dbReference type="Proteomes" id="UP000735302">
    <property type="component" value="Unassembled WGS sequence"/>
</dbReference>
<dbReference type="AlphaFoldDB" id="A0AAV4BV63"/>
<dbReference type="EMBL" id="BLXT01005502">
    <property type="protein sequence ID" value="GFO23210.1"/>
    <property type="molecule type" value="Genomic_DNA"/>
</dbReference>
<accession>A0AAV4BV63</accession>